<accession>A0AAV8ZJ68</accession>
<reference evidence="2" key="1">
    <citation type="journal article" date="2023" name="Insect Mol. Biol.">
        <title>Genome sequencing provides insights into the evolution of gene families encoding plant cell wall-degrading enzymes in longhorned beetles.</title>
        <authorList>
            <person name="Shin N.R."/>
            <person name="Okamura Y."/>
            <person name="Kirsch R."/>
            <person name="Pauchet Y."/>
        </authorList>
    </citation>
    <scope>NUCLEOTIDE SEQUENCE</scope>
    <source>
        <strain evidence="2">AMC_N1</strain>
    </source>
</reference>
<feature type="region of interest" description="Disordered" evidence="1">
    <location>
        <begin position="7"/>
        <end position="84"/>
    </location>
</feature>
<name>A0AAV8ZJ68_9CUCU</name>
<proteinExistence type="predicted"/>
<gene>
    <name evidence="2" type="ORF">NQ318_018896</name>
</gene>
<sequence>MFFTCCRNSSSSVQEYSVENRNENNVKPSTQNGNINSPSSESHDHQLNPDNQIPLGTANEPLEFNNNKDANGIRRERVRSVSTSSVKSVQSFYSVKSTANSDADFYSVYSNDSFKST</sequence>
<comment type="caution">
    <text evidence="2">The sequence shown here is derived from an EMBL/GenBank/DDBJ whole genome shotgun (WGS) entry which is preliminary data.</text>
</comment>
<feature type="compositionally biased region" description="Polar residues" evidence="1">
    <location>
        <begin position="7"/>
        <end position="17"/>
    </location>
</feature>
<organism evidence="2 3">
    <name type="scientific">Aromia moschata</name>
    <dbReference type="NCBI Taxonomy" id="1265417"/>
    <lineage>
        <taxon>Eukaryota</taxon>
        <taxon>Metazoa</taxon>
        <taxon>Ecdysozoa</taxon>
        <taxon>Arthropoda</taxon>
        <taxon>Hexapoda</taxon>
        <taxon>Insecta</taxon>
        <taxon>Pterygota</taxon>
        <taxon>Neoptera</taxon>
        <taxon>Endopterygota</taxon>
        <taxon>Coleoptera</taxon>
        <taxon>Polyphaga</taxon>
        <taxon>Cucujiformia</taxon>
        <taxon>Chrysomeloidea</taxon>
        <taxon>Cerambycidae</taxon>
        <taxon>Cerambycinae</taxon>
        <taxon>Callichromatini</taxon>
        <taxon>Aromia</taxon>
    </lineage>
</organism>
<protein>
    <submittedName>
        <fullName evidence="2">Uncharacterized protein</fullName>
    </submittedName>
</protein>
<dbReference type="AlphaFoldDB" id="A0AAV8ZJ68"/>
<feature type="compositionally biased region" description="Polar residues" evidence="1">
    <location>
        <begin position="25"/>
        <end position="40"/>
    </location>
</feature>
<evidence type="ECO:0000313" key="3">
    <source>
        <dbReference type="Proteomes" id="UP001162162"/>
    </source>
</evidence>
<evidence type="ECO:0000256" key="1">
    <source>
        <dbReference type="SAM" id="MobiDB-lite"/>
    </source>
</evidence>
<dbReference type="EMBL" id="JAPWTK010000001">
    <property type="protein sequence ID" value="KAJ8963416.1"/>
    <property type="molecule type" value="Genomic_DNA"/>
</dbReference>
<keyword evidence="3" id="KW-1185">Reference proteome</keyword>
<dbReference type="Proteomes" id="UP001162162">
    <property type="component" value="Unassembled WGS sequence"/>
</dbReference>
<evidence type="ECO:0000313" key="2">
    <source>
        <dbReference type="EMBL" id="KAJ8963416.1"/>
    </source>
</evidence>